<evidence type="ECO:0000313" key="2">
    <source>
        <dbReference type="EMBL" id="PZG04949.1"/>
    </source>
</evidence>
<protein>
    <submittedName>
        <fullName evidence="2">Uncharacterized protein</fullName>
    </submittedName>
</protein>
<reference evidence="2 3" key="1">
    <citation type="submission" date="2018-01" db="EMBL/GenBank/DDBJ databases">
        <title>Draft genome sequence of Jishengella sp. NA12.</title>
        <authorList>
            <person name="Sahin N."/>
            <person name="Ay H."/>
            <person name="Saygin H."/>
        </authorList>
    </citation>
    <scope>NUCLEOTIDE SEQUENCE [LARGE SCALE GENOMIC DNA]</scope>
    <source>
        <strain evidence="2 3">NA12</strain>
    </source>
</reference>
<proteinExistence type="predicted"/>
<evidence type="ECO:0000313" key="3">
    <source>
        <dbReference type="Proteomes" id="UP000248924"/>
    </source>
</evidence>
<dbReference type="Proteomes" id="UP000248924">
    <property type="component" value="Unassembled WGS sequence"/>
</dbReference>
<dbReference type="EMBL" id="POTY01000400">
    <property type="protein sequence ID" value="PZG04949.1"/>
    <property type="molecule type" value="Genomic_DNA"/>
</dbReference>
<dbReference type="OrthoDB" id="9963532at2"/>
<feature type="compositionally biased region" description="Polar residues" evidence="1">
    <location>
        <begin position="122"/>
        <end position="134"/>
    </location>
</feature>
<dbReference type="AlphaFoldDB" id="A0A2W2DLI2"/>
<accession>A0A2W2DLI2</accession>
<dbReference type="RefSeq" id="WP_111219923.1">
    <property type="nucleotide sequence ID" value="NZ_POTY01000400.1"/>
</dbReference>
<gene>
    <name evidence="2" type="ORF">C1I95_32985</name>
</gene>
<keyword evidence="3" id="KW-1185">Reference proteome</keyword>
<comment type="caution">
    <text evidence="2">The sequence shown here is derived from an EMBL/GenBank/DDBJ whole genome shotgun (WGS) entry which is preliminary data.</text>
</comment>
<name>A0A2W2DLI2_9ACTN</name>
<sequence length="134" mass="13804">MTAEQLRAAAAASLLIPIRVPATASVHTEGGIRTLDPDHPLYDRPCPVCGGRLGVQLVVLVYVGVCPDDRKSAGYHTGAAVAVHAACAVGPEATENCDVCHGDPAAGGHLQDDEEWADRGHSSQPDSTRGTGSI</sequence>
<feature type="region of interest" description="Disordered" evidence="1">
    <location>
        <begin position="101"/>
        <end position="134"/>
    </location>
</feature>
<evidence type="ECO:0000256" key="1">
    <source>
        <dbReference type="SAM" id="MobiDB-lite"/>
    </source>
</evidence>
<organism evidence="2 3">
    <name type="scientific">Micromonospora craterilacus</name>
    <dbReference type="NCBI Taxonomy" id="1655439"/>
    <lineage>
        <taxon>Bacteria</taxon>
        <taxon>Bacillati</taxon>
        <taxon>Actinomycetota</taxon>
        <taxon>Actinomycetes</taxon>
        <taxon>Micromonosporales</taxon>
        <taxon>Micromonosporaceae</taxon>
        <taxon>Micromonospora</taxon>
    </lineage>
</organism>